<geneLocation type="plasmid" evidence="1 2">
    <name>unnamed5</name>
</geneLocation>
<dbReference type="EMBL" id="CP070614">
    <property type="protein sequence ID" value="QSE87391.1"/>
    <property type="molecule type" value="Genomic_DNA"/>
</dbReference>
<keyword evidence="2" id="KW-1185">Reference proteome</keyword>
<evidence type="ECO:0000313" key="2">
    <source>
        <dbReference type="Proteomes" id="UP000662986"/>
    </source>
</evidence>
<reference evidence="1 2" key="1">
    <citation type="journal article" date="2021" name="Microbiol. Resour. Announc.">
        <title>Complete Genome Sequences of Two Rhodococcus sp. Strains with Large and Linear Chromosomes, Isolated from Apple Rhizosphere.</title>
        <authorList>
            <person name="Benning S."/>
            <person name="Brugnone N."/>
            <person name="Siani R."/>
            <person name="Kublik S."/>
            <person name="Schloter M."/>
            <person name="Rad V."/>
        </authorList>
    </citation>
    <scope>NUCLEOTIDE SEQUENCE [LARGE SCALE GENOMIC DNA]</scope>
    <source>
        <strain evidence="1 2">R79</strain>
    </source>
</reference>
<name>A0A974VY33_9NOCA</name>
<sequence length="74" mass="8055">MAARIENERVRAGLIGERYLGAQRPAADREDGVVIITAGWETESTIRLILAKADSGAADPRPNLDLPRNDSPTR</sequence>
<accession>A0A974VY33</accession>
<reference evidence="1 2" key="2">
    <citation type="journal article" date="2022" name="Arch. Microbiol.">
        <title>Rhodococcus pseudokoreensis sp. nov. isolated from the rhizosphere of young M26 apple rootstocks.</title>
        <authorList>
            <person name="Kampfer P."/>
            <person name="Glaeser S.P."/>
            <person name="Blom J."/>
            <person name="Wolf J."/>
            <person name="Benning S."/>
            <person name="Schloter M."/>
            <person name="Neumann-Schaal M."/>
        </authorList>
    </citation>
    <scope>NUCLEOTIDE SEQUENCE [LARGE SCALE GENOMIC DNA]</scope>
    <source>
        <strain evidence="1 2">R79</strain>
    </source>
</reference>
<proteinExistence type="predicted"/>
<protein>
    <submittedName>
        <fullName evidence="1">Uncharacterized protein</fullName>
    </submittedName>
</protein>
<dbReference type="Proteomes" id="UP000662986">
    <property type="component" value="Plasmid unnamed5"/>
</dbReference>
<evidence type="ECO:0000313" key="1">
    <source>
        <dbReference type="EMBL" id="QSE87391.1"/>
    </source>
</evidence>
<keyword evidence="1" id="KW-0614">Plasmid</keyword>
<organism evidence="1 2">
    <name type="scientific">Rhodococcus pseudokoreensis</name>
    <dbReference type="NCBI Taxonomy" id="2811421"/>
    <lineage>
        <taxon>Bacteria</taxon>
        <taxon>Bacillati</taxon>
        <taxon>Actinomycetota</taxon>
        <taxon>Actinomycetes</taxon>
        <taxon>Mycobacteriales</taxon>
        <taxon>Nocardiaceae</taxon>
        <taxon>Rhodococcus</taxon>
    </lineage>
</organism>
<gene>
    <name evidence="1" type="ORF">JWS13_01740</name>
</gene>
<dbReference type="RefSeq" id="WP_005254527.1">
    <property type="nucleotide sequence ID" value="NZ_CP070614.1"/>
</dbReference>